<evidence type="ECO:0000256" key="10">
    <source>
        <dbReference type="RuleBase" id="RU004455"/>
    </source>
</evidence>
<feature type="binding site" evidence="9">
    <location>
        <position position="269"/>
    </location>
    <ligand>
        <name>5-hydroxyisourate</name>
        <dbReference type="ChEBI" id="CHEBI:18072"/>
    </ligand>
</feature>
<evidence type="ECO:0000256" key="2">
    <source>
        <dbReference type="ARBA" id="ARBA00004831"/>
    </source>
</evidence>
<feature type="binding site" evidence="9">
    <location>
        <position position="242"/>
    </location>
    <ligand>
        <name>5-hydroxyisourate</name>
        <dbReference type="ChEBI" id="CHEBI:18072"/>
    </ligand>
</feature>
<name>A0A9P6Q3U4_9FUNG</name>
<proteinExistence type="inferred from homology"/>
<keyword evidence="12" id="KW-1185">Reference proteome</keyword>
<feature type="active site" description="Charge relay system" evidence="8">
    <location>
        <position position="18"/>
    </location>
</feature>
<evidence type="ECO:0000256" key="4">
    <source>
        <dbReference type="ARBA" id="ARBA00022631"/>
    </source>
</evidence>
<dbReference type="GO" id="GO:0006145">
    <property type="term" value="P:purine nucleobase catabolic process"/>
    <property type="evidence" value="ECO:0007669"/>
    <property type="project" value="TreeGrafter"/>
</dbReference>
<feature type="binding site" evidence="9">
    <location>
        <position position="243"/>
    </location>
    <ligand>
        <name>5-hydroxyisourate</name>
        <dbReference type="ChEBI" id="CHEBI:18072"/>
    </ligand>
</feature>
<dbReference type="GO" id="GO:0005777">
    <property type="term" value="C:peroxisome"/>
    <property type="evidence" value="ECO:0007669"/>
    <property type="project" value="UniProtKB-SubCell"/>
</dbReference>
<accession>A0A9P6Q3U4</accession>
<evidence type="ECO:0000256" key="3">
    <source>
        <dbReference type="ARBA" id="ARBA00009760"/>
    </source>
</evidence>
<sequence>MSANSEVKVYLDKQEYGKKGVRLLKVYRDGNVHYAEEMVVRVLLSGPAFTTSYTEASNKAVVATDSIKNTIYVKAKFSKVVGTIELFAAELGNHFLDQYSWVEAANVSIQRLRWARMIVDGKPHPHSFWRDGTETRDTNVVVRRACPGKRSCFIKSAINDLLVMKTTGSSFEDFVTDEYRTLPDMKDRIMSTSIDCKWDFLLPSNTPENLQIALDQIPFDAIFDSVRQVTCDTFAKDESASVQATLYLMAEQTIKNWKWVEKVSYALPNKHYFPVDLSYFRGTKNLQEHADVYQPIIDPAGYITAVVARSHAGPASKI</sequence>
<comment type="subcellular location">
    <subcellularLocation>
        <location evidence="1 7">Peroxisome</location>
    </subcellularLocation>
</comment>
<evidence type="ECO:0000256" key="9">
    <source>
        <dbReference type="PIRSR" id="PIRSR000241-2"/>
    </source>
</evidence>
<dbReference type="SUPFAM" id="SSF55620">
    <property type="entry name" value="Tetrahydrobiopterin biosynthesis enzymes-like"/>
    <property type="match status" value="2"/>
</dbReference>
<feature type="active site" description="Charge relay system" evidence="8">
    <location>
        <position position="64"/>
    </location>
</feature>
<dbReference type="OrthoDB" id="9992118at2759"/>
<dbReference type="Pfam" id="PF01014">
    <property type="entry name" value="Uricase"/>
    <property type="match status" value="2"/>
</dbReference>
<feature type="binding site" evidence="9">
    <location>
        <position position="64"/>
    </location>
    <ligand>
        <name>O2</name>
        <dbReference type="ChEBI" id="CHEBI:15379"/>
    </ligand>
</feature>
<keyword evidence="4 7" id="KW-0659">Purine metabolism</keyword>
<dbReference type="EC" id="1.7.3.3" evidence="7 10"/>
<dbReference type="EMBL" id="JAAAJB010000304">
    <property type="protein sequence ID" value="KAG0258917.1"/>
    <property type="molecule type" value="Genomic_DNA"/>
</dbReference>
<reference evidence="11" key="1">
    <citation type="journal article" date="2020" name="Fungal Divers.">
        <title>Resolving the Mortierellaceae phylogeny through synthesis of multi-gene phylogenetics and phylogenomics.</title>
        <authorList>
            <person name="Vandepol N."/>
            <person name="Liber J."/>
            <person name="Desiro A."/>
            <person name="Na H."/>
            <person name="Kennedy M."/>
            <person name="Barry K."/>
            <person name="Grigoriev I.V."/>
            <person name="Miller A.N."/>
            <person name="O'Donnell K."/>
            <person name="Stajich J.E."/>
            <person name="Bonito G."/>
        </authorList>
    </citation>
    <scope>NUCLEOTIDE SEQUENCE</scope>
    <source>
        <strain evidence="11">BC1065</strain>
    </source>
</reference>
<feature type="binding site" evidence="9">
    <location>
        <position position="269"/>
    </location>
    <ligand>
        <name>O2</name>
        <dbReference type="ChEBI" id="CHEBI:15379"/>
    </ligand>
</feature>
<evidence type="ECO:0000313" key="11">
    <source>
        <dbReference type="EMBL" id="KAG0258917.1"/>
    </source>
</evidence>
<feature type="binding site" evidence="9">
    <location>
        <position position="64"/>
    </location>
    <ligand>
        <name>5-hydroxyisourate</name>
        <dbReference type="ChEBI" id="CHEBI:18072"/>
    </ligand>
</feature>
<feature type="binding site" evidence="9">
    <location>
        <position position="188"/>
    </location>
    <ligand>
        <name>urate</name>
        <dbReference type="ChEBI" id="CHEBI:17775"/>
    </ligand>
</feature>
<evidence type="ECO:0000256" key="1">
    <source>
        <dbReference type="ARBA" id="ARBA00004275"/>
    </source>
</evidence>
<feature type="binding site" evidence="9">
    <location>
        <position position="64"/>
    </location>
    <ligand>
        <name>urate</name>
        <dbReference type="ChEBI" id="CHEBI:17775"/>
    </ligand>
</feature>
<feature type="binding site" evidence="9">
    <location>
        <position position="65"/>
    </location>
    <ligand>
        <name>urate</name>
        <dbReference type="ChEBI" id="CHEBI:17775"/>
    </ligand>
</feature>
<evidence type="ECO:0000313" key="12">
    <source>
        <dbReference type="Proteomes" id="UP000807716"/>
    </source>
</evidence>
<comment type="similarity">
    <text evidence="3 7 10">Belongs to the uricase family.</text>
</comment>
<evidence type="ECO:0000256" key="5">
    <source>
        <dbReference type="ARBA" id="ARBA00023002"/>
    </source>
</evidence>
<dbReference type="Gene3D" id="3.10.270.10">
    <property type="entry name" value="Urate Oxidase"/>
    <property type="match status" value="1"/>
</dbReference>
<dbReference type="PANTHER" id="PTHR42874:SF1">
    <property type="entry name" value="URICASE"/>
    <property type="match status" value="1"/>
</dbReference>
<feature type="binding site" evidence="9">
    <location>
        <position position="171"/>
    </location>
    <ligand>
        <name>5-hydroxyisourate</name>
        <dbReference type="ChEBI" id="CHEBI:18072"/>
    </ligand>
</feature>
<keyword evidence="6 7" id="KW-0576">Peroxisome</keyword>
<evidence type="ECO:0000256" key="8">
    <source>
        <dbReference type="PIRSR" id="PIRSR000241-1"/>
    </source>
</evidence>
<comment type="caution">
    <text evidence="11">The sequence shown here is derived from an EMBL/GenBank/DDBJ whole genome shotgun (WGS) entry which is preliminary data.</text>
</comment>
<comment type="catalytic activity">
    <reaction evidence="7 10">
        <text>urate + O2 + H2O = 5-hydroxyisourate + H2O2</text>
        <dbReference type="Rhea" id="RHEA:21368"/>
        <dbReference type="ChEBI" id="CHEBI:15377"/>
        <dbReference type="ChEBI" id="CHEBI:15379"/>
        <dbReference type="ChEBI" id="CHEBI:16240"/>
        <dbReference type="ChEBI" id="CHEBI:17775"/>
        <dbReference type="ChEBI" id="CHEBI:18072"/>
        <dbReference type="EC" id="1.7.3.3"/>
    </reaction>
</comment>
<evidence type="ECO:0000256" key="7">
    <source>
        <dbReference type="PIRNR" id="PIRNR000241"/>
    </source>
</evidence>
<dbReference type="PANTHER" id="PTHR42874">
    <property type="entry name" value="URICASE"/>
    <property type="match status" value="1"/>
</dbReference>
<feature type="binding site" evidence="9">
    <location>
        <position position="243"/>
    </location>
    <ligand>
        <name>urate</name>
        <dbReference type="ChEBI" id="CHEBI:17775"/>
    </ligand>
</feature>
<feature type="binding site" evidence="9">
    <location>
        <position position="242"/>
    </location>
    <ligand>
        <name>urate</name>
        <dbReference type="ChEBI" id="CHEBI:17775"/>
    </ligand>
</feature>
<feature type="binding site" evidence="9">
    <location>
        <position position="65"/>
    </location>
    <ligand>
        <name>5-hydroxyisourate</name>
        <dbReference type="ChEBI" id="CHEBI:18072"/>
    </ligand>
</feature>
<dbReference type="PIRSF" id="PIRSF000241">
    <property type="entry name" value="Urate_oxidase"/>
    <property type="match status" value="1"/>
</dbReference>
<dbReference type="GO" id="GO:0019628">
    <property type="term" value="P:urate catabolic process"/>
    <property type="evidence" value="ECO:0007669"/>
    <property type="project" value="TreeGrafter"/>
</dbReference>
<keyword evidence="5 7" id="KW-0560">Oxidoreductase</keyword>
<dbReference type="NCBIfam" id="TIGR03383">
    <property type="entry name" value="urate_oxi"/>
    <property type="match status" value="1"/>
</dbReference>
<dbReference type="GO" id="GO:0004846">
    <property type="term" value="F:urate oxidase activity"/>
    <property type="evidence" value="ECO:0007669"/>
    <property type="project" value="UniProtKB-EC"/>
</dbReference>
<feature type="binding site" evidence="9">
    <location>
        <position position="171"/>
    </location>
    <ligand>
        <name>urate</name>
        <dbReference type="ChEBI" id="CHEBI:17775"/>
    </ligand>
</feature>
<dbReference type="PRINTS" id="PR00093">
    <property type="entry name" value="URICASE"/>
</dbReference>
<dbReference type="Proteomes" id="UP000807716">
    <property type="component" value="Unassembled WGS sequence"/>
</dbReference>
<feature type="active site" description="Charge relay system" evidence="8">
    <location>
        <position position="271"/>
    </location>
</feature>
<feature type="binding site" evidence="9">
    <location>
        <position position="269"/>
    </location>
    <ligand>
        <name>urate</name>
        <dbReference type="ChEBI" id="CHEBI:17775"/>
    </ligand>
</feature>
<gene>
    <name evidence="11" type="ORF">DFQ27_004385</name>
</gene>
<comment type="function">
    <text evidence="7 10">Catalyzes the oxidation of uric acid to 5-hydroxyisourate, which is further processed to form (S)-allantoin.</text>
</comment>
<dbReference type="FunFam" id="3.10.270.10:FF:000001">
    <property type="entry name" value="Uricase"/>
    <property type="match status" value="1"/>
</dbReference>
<dbReference type="AlphaFoldDB" id="A0A9P6Q3U4"/>
<evidence type="ECO:0000256" key="6">
    <source>
        <dbReference type="ARBA" id="ARBA00023140"/>
    </source>
</evidence>
<organism evidence="11 12">
    <name type="scientific">Actinomortierella ambigua</name>
    <dbReference type="NCBI Taxonomy" id="1343610"/>
    <lineage>
        <taxon>Eukaryota</taxon>
        <taxon>Fungi</taxon>
        <taxon>Fungi incertae sedis</taxon>
        <taxon>Mucoromycota</taxon>
        <taxon>Mortierellomycotina</taxon>
        <taxon>Mortierellomycetes</taxon>
        <taxon>Mortierellales</taxon>
        <taxon>Mortierellaceae</taxon>
        <taxon>Actinomortierella</taxon>
    </lineage>
</organism>
<protein>
    <recommendedName>
        <fullName evidence="7 10">Uricase</fullName>
        <ecNumber evidence="7 10">1.7.3.3</ecNumber>
    </recommendedName>
    <alternativeName>
        <fullName evidence="7">Urate oxidase</fullName>
    </alternativeName>
</protein>
<dbReference type="InterPro" id="IPR002042">
    <property type="entry name" value="Uricase"/>
</dbReference>
<feature type="binding site" evidence="9">
    <location>
        <position position="188"/>
    </location>
    <ligand>
        <name>5-hydroxyisourate</name>
        <dbReference type="ChEBI" id="CHEBI:18072"/>
    </ligand>
</feature>
<comment type="pathway">
    <text evidence="2 7">Purine metabolism; urate degradation; (S)-allantoin from urate: step 1/3.</text>
</comment>